<dbReference type="RefSeq" id="WP_106464336.1">
    <property type="nucleotide sequence ID" value="NZ_PXOQ01000019.1"/>
</dbReference>
<name>A0A2T1N4K5_9FLAO</name>
<keyword evidence="2" id="KW-0560">Oxidoreductase</keyword>
<dbReference type="OrthoDB" id="9808814at2"/>
<dbReference type="Proteomes" id="UP000238426">
    <property type="component" value="Unassembled WGS sequence"/>
</dbReference>
<comment type="similarity">
    <text evidence="1 3">Belongs to the short-chain dehydrogenases/reductases (SDR) family.</text>
</comment>
<dbReference type="GO" id="GO:0016491">
    <property type="term" value="F:oxidoreductase activity"/>
    <property type="evidence" value="ECO:0007669"/>
    <property type="project" value="UniProtKB-KW"/>
</dbReference>
<accession>A0A2T1N4K5</accession>
<organism evidence="4 5">
    <name type="scientific">Aurantibacter aestuarii</name>
    <dbReference type="NCBI Taxonomy" id="1266046"/>
    <lineage>
        <taxon>Bacteria</taxon>
        <taxon>Pseudomonadati</taxon>
        <taxon>Bacteroidota</taxon>
        <taxon>Flavobacteriia</taxon>
        <taxon>Flavobacteriales</taxon>
        <taxon>Flavobacteriaceae</taxon>
        <taxon>Aurantibacter</taxon>
    </lineage>
</organism>
<keyword evidence="5" id="KW-1185">Reference proteome</keyword>
<dbReference type="AlphaFoldDB" id="A0A2T1N4K5"/>
<evidence type="ECO:0000256" key="3">
    <source>
        <dbReference type="RuleBase" id="RU000363"/>
    </source>
</evidence>
<evidence type="ECO:0000313" key="4">
    <source>
        <dbReference type="EMBL" id="PSG86058.1"/>
    </source>
</evidence>
<dbReference type="InterPro" id="IPR002347">
    <property type="entry name" value="SDR_fam"/>
</dbReference>
<dbReference type="CDD" id="cd05233">
    <property type="entry name" value="SDR_c"/>
    <property type="match status" value="1"/>
</dbReference>
<dbReference type="PRINTS" id="PR00080">
    <property type="entry name" value="SDRFAMILY"/>
</dbReference>
<dbReference type="EMBL" id="PXOQ01000019">
    <property type="protein sequence ID" value="PSG86058.1"/>
    <property type="molecule type" value="Genomic_DNA"/>
</dbReference>
<dbReference type="Pfam" id="PF00106">
    <property type="entry name" value="adh_short"/>
    <property type="match status" value="1"/>
</dbReference>
<dbReference type="InterPro" id="IPR051019">
    <property type="entry name" value="VLCFA-Steroid_DH"/>
</dbReference>
<dbReference type="PRINTS" id="PR00081">
    <property type="entry name" value="GDHRDH"/>
</dbReference>
<dbReference type="PANTHER" id="PTHR43899">
    <property type="entry name" value="RH59310P"/>
    <property type="match status" value="1"/>
</dbReference>
<protein>
    <submittedName>
        <fullName evidence="4">Short-chain dehydrogenase</fullName>
    </submittedName>
</protein>
<dbReference type="PANTHER" id="PTHR43899:SF13">
    <property type="entry name" value="RH59310P"/>
    <property type="match status" value="1"/>
</dbReference>
<sequence>MEKSKSFALVTGAASGLGFEFAQLLAEDGYDLILVDVNEEQLLDTKKQLSDNNQITVISISQDLSYQNSAQDLYDKIQSYPISILINNAGFGMFGSFHENEWERELSMLNLHIVTLTHLTKLVLNDMVSRNHGKILNVSSLAAFQPGPLMALYYATKSYVLSFSEAIANELKDTGVTVTAFCPGPTKTLFQETVSASNKEGKIAFNMGCPKEVTLYGYKAMLKGKTYAIPGKFNKFLALLPRFLSRNASTKIVRKIQEKNRINEMS</sequence>
<reference evidence="4 5" key="1">
    <citation type="submission" date="2018-03" db="EMBL/GenBank/DDBJ databases">
        <title>Mesoflavibacter sp. HG37 and Mesoflavibacter sp. HG96 sp.nov., two marine bacteria isolated from seawater of Western Pacific Ocean.</title>
        <authorList>
            <person name="Cheng H."/>
            <person name="Wu Y.-H."/>
            <person name="Guo L.-L."/>
            <person name="Xu X.-W."/>
        </authorList>
    </citation>
    <scope>NUCLEOTIDE SEQUENCE [LARGE SCALE GENOMIC DNA]</scope>
    <source>
        <strain evidence="4 5">KCTC 32269</strain>
    </source>
</reference>
<dbReference type="Gene3D" id="3.40.50.720">
    <property type="entry name" value="NAD(P)-binding Rossmann-like Domain"/>
    <property type="match status" value="1"/>
</dbReference>
<evidence type="ECO:0000256" key="2">
    <source>
        <dbReference type="ARBA" id="ARBA00023002"/>
    </source>
</evidence>
<evidence type="ECO:0000256" key="1">
    <source>
        <dbReference type="ARBA" id="ARBA00006484"/>
    </source>
</evidence>
<dbReference type="InterPro" id="IPR036291">
    <property type="entry name" value="NAD(P)-bd_dom_sf"/>
</dbReference>
<dbReference type="SUPFAM" id="SSF51735">
    <property type="entry name" value="NAD(P)-binding Rossmann-fold domains"/>
    <property type="match status" value="1"/>
</dbReference>
<comment type="caution">
    <text evidence="4">The sequence shown here is derived from an EMBL/GenBank/DDBJ whole genome shotgun (WGS) entry which is preliminary data.</text>
</comment>
<dbReference type="PIRSF" id="PIRSF000126">
    <property type="entry name" value="11-beta-HSD1"/>
    <property type="match status" value="1"/>
</dbReference>
<evidence type="ECO:0000313" key="5">
    <source>
        <dbReference type="Proteomes" id="UP000238426"/>
    </source>
</evidence>
<proteinExistence type="inferred from homology"/>
<gene>
    <name evidence="4" type="ORF">C7H52_12985</name>
</gene>